<proteinExistence type="predicted"/>
<sequence>MIQFKSTEISKGVPFPHFAQGIGFGLTELILSPIPVMFLYNLFTAKGNVLERLRTITSPDETWGPNDGSMKHRLTNGFNMLAKHGIDNPAVVAYEDDYTHI</sequence>
<evidence type="ECO:0000313" key="2">
    <source>
        <dbReference type="EMBL" id="KAH3821642.1"/>
    </source>
</evidence>
<evidence type="ECO:0000256" key="1">
    <source>
        <dbReference type="SAM" id="Phobius"/>
    </source>
</evidence>
<keyword evidence="1" id="KW-0472">Membrane</keyword>
<protein>
    <submittedName>
        <fullName evidence="2">Uncharacterized protein</fullName>
    </submittedName>
</protein>
<dbReference type="EMBL" id="JAIWYP010000005">
    <property type="protein sequence ID" value="KAH3821642.1"/>
    <property type="molecule type" value="Genomic_DNA"/>
</dbReference>
<keyword evidence="3" id="KW-1185">Reference proteome</keyword>
<evidence type="ECO:0000313" key="3">
    <source>
        <dbReference type="Proteomes" id="UP000828390"/>
    </source>
</evidence>
<keyword evidence="1" id="KW-0812">Transmembrane</keyword>
<reference evidence="2" key="1">
    <citation type="journal article" date="2019" name="bioRxiv">
        <title>The Genome of the Zebra Mussel, Dreissena polymorpha: A Resource for Invasive Species Research.</title>
        <authorList>
            <person name="McCartney M.A."/>
            <person name="Auch B."/>
            <person name="Kono T."/>
            <person name="Mallez S."/>
            <person name="Zhang Y."/>
            <person name="Obille A."/>
            <person name="Becker A."/>
            <person name="Abrahante J.E."/>
            <person name="Garbe J."/>
            <person name="Badalamenti J.P."/>
            <person name="Herman A."/>
            <person name="Mangelson H."/>
            <person name="Liachko I."/>
            <person name="Sullivan S."/>
            <person name="Sone E.D."/>
            <person name="Koren S."/>
            <person name="Silverstein K.A.T."/>
            <person name="Beckman K.B."/>
            <person name="Gohl D.M."/>
        </authorList>
    </citation>
    <scope>NUCLEOTIDE SEQUENCE</scope>
    <source>
        <strain evidence="2">Duluth1</strain>
        <tissue evidence="2">Whole animal</tissue>
    </source>
</reference>
<keyword evidence="1" id="KW-1133">Transmembrane helix</keyword>
<gene>
    <name evidence="2" type="ORF">DPMN_123407</name>
</gene>
<organism evidence="2 3">
    <name type="scientific">Dreissena polymorpha</name>
    <name type="common">Zebra mussel</name>
    <name type="synonym">Mytilus polymorpha</name>
    <dbReference type="NCBI Taxonomy" id="45954"/>
    <lineage>
        <taxon>Eukaryota</taxon>
        <taxon>Metazoa</taxon>
        <taxon>Spiralia</taxon>
        <taxon>Lophotrochozoa</taxon>
        <taxon>Mollusca</taxon>
        <taxon>Bivalvia</taxon>
        <taxon>Autobranchia</taxon>
        <taxon>Heteroconchia</taxon>
        <taxon>Euheterodonta</taxon>
        <taxon>Imparidentia</taxon>
        <taxon>Neoheterodontei</taxon>
        <taxon>Myida</taxon>
        <taxon>Dreissenoidea</taxon>
        <taxon>Dreissenidae</taxon>
        <taxon>Dreissena</taxon>
    </lineage>
</organism>
<comment type="caution">
    <text evidence="2">The sequence shown here is derived from an EMBL/GenBank/DDBJ whole genome shotgun (WGS) entry which is preliminary data.</text>
</comment>
<accession>A0A9D4GXE3</accession>
<feature type="transmembrane region" description="Helical" evidence="1">
    <location>
        <begin position="22"/>
        <end position="43"/>
    </location>
</feature>
<dbReference type="AlphaFoldDB" id="A0A9D4GXE3"/>
<reference evidence="2" key="2">
    <citation type="submission" date="2020-11" db="EMBL/GenBank/DDBJ databases">
        <authorList>
            <person name="McCartney M.A."/>
            <person name="Auch B."/>
            <person name="Kono T."/>
            <person name="Mallez S."/>
            <person name="Becker A."/>
            <person name="Gohl D.M."/>
            <person name="Silverstein K.A.T."/>
            <person name="Koren S."/>
            <person name="Bechman K.B."/>
            <person name="Herman A."/>
            <person name="Abrahante J.E."/>
            <person name="Garbe J."/>
        </authorList>
    </citation>
    <scope>NUCLEOTIDE SEQUENCE</scope>
    <source>
        <strain evidence="2">Duluth1</strain>
        <tissue evidence="2">Whole animal</tissue>
    </source>
</reference>
<name>A0A9D4GXE3_DREPO</name>
<dbReference type="Proteomes" id="UP000828390">
    <property type="component" value="Unassembled WGS sequence"/>
</dbReference>